<comment type="subcellular location">
    <subcellularLocation>
        <location evidence="1">Nucleus</location>
    </subcellularLocation>
</comment>
<name>A0AAD9L5X3_PAPLA</name>
<gene>
    <name evidence="9" type="ORF">DB88DRAFT_487021</name>
</gene>
<dbReference type="InterPro" id="IPR007219">
    <property type="entry name" value="XnlR_reg_dom"/>
</dbReference>
<evidence type="ECO:0000256" key="2">
    <source>
        <dbReference type="ARBA" id="ARBA00022723"/>
    </source>
</evidence>
<keyword evidence="5" id="KW-0804">Transcription</keyword>
<dbReference type="Gene3D" id="4.10.240.10">
    <property type="entry name" value="Zn(2)-C6 fungal-type DNA-binding domain"/>
    <property type="match status" value="1"/>
</dbReference>
<feature type="compositionally biased region" description="Basic and acidic residues" evidence="7">
    <location>
        <begin position="260"/>
        <end position="282"/>
    </location>
</feature>
<evidence type="ECO:0000256" key="4">
    <source>
        <dbReference type="ARBA" id="ARBA00023125"/>
    </source>
</evidence>
<sequence>MQASRALSRLDSDSEEPEGGPSSSIKIDRGDGKDSERKGVINRVNRACNNCRRMKMRCVGAEEPPCKRCRNAGLECVMEKPGRSGGDSVGDERIKSLENQVTAIQGTLTDLVTTLRAGMAAGQLHQSTETIPLPPPPPPQPVMQANDFSLFNLHQNYGFPPKQEVLIGPRFDGSDPGSTPSYRSQASPYASLTDFSKFGSSMPILPAELQNPQPTIPAISLPPSRLGSPGADQDILGPEEITNPLGALDNMAGLVEAAVERAREEQSPLKRPSDNKGDERPVKKTRFSPEHPSGPIITEAQNLPPTRKRRGKRTHIHAYPDAVSEGYVTEAEGRELMAIFYAGSSNFIPCFDPNTDQWDSLRSRSPFSVTTIMMVGARVRDGGGPPSDVQRACRAHAQRIAVGTLFNPVARVEAVQAMTLLAAFSEAAWLPGGHAVRMAIDMGINRSFIHLLRSGMGKGKSREELEEERHLVVHSRVWFCLYLMEHQMAYGMGRPAILREDESIHNCRRLLEHPLSITSDARLVSTVELMALRAPLHIELTASPDLPLTDNTLKRLKQANNDFDAWERYWDRILTDRFGKGRGDFFRESLIIQRQYAELFVNSQLLRGIREPSDVAGMPEEKRELAIRAMRNAQRCIEICLRGENYRNGLRYAVHYTHVCAAFAASFLLRIARLFPQELNLKRTAKDVEELAGLLAEVPAGRYARSLRLILRRARKAKVIPPNSTAVSPKAAPASVFPFSPSQLVNQSYGGISPQAMMFTQSGQIVNDSPSSGGGDIFEFDSLFAQETLERAGLKLGEGDQLPLFLDGQSLGSSAAPNEMTPFVGIESFFLPADVDNRLGGPSTSGQAGSEYNPLGGDVWW</sequence>
<feature type="region of interest" description="Disordered" evidence="7">
    <location>
        <begin position="1"/>
        <end position="38"/>
    </location>
</feature>
<dbReference type="GO" id="GO:0000976">
    <property type="term" value="F:transcription cis-regulatory region binding"/>
    <property type="evidence" value="ECO:0007669"/>
    <property type="project" value="TreeGrafter"/>
</dbReference>
<dbReference type="PANTHER" id="PTHR31845:SF17">
    <property type="entry name" value="ZN(II)2CYS6 TRANSCRIPTION FACTOR (EUROFUNG)"/>
    <property type="match status" value="1"/>
</dbReference>
<evidence type="ECO:0000313" key="10">
    <source>
        <dbReference type="Proteomes" id="UP001182556"/>
    </source>
</evidence>
<dbReference type="Pfam" id="PF04082">
    <property type="entry name" value="Fungal_trans"/>
    <property type="match status" value="1"/>
</dbReference>
<dbReference type="GO" id="GO:0005634">
    <property type="term" value="C:nucleus"/>
    <property type="evidence" value="ECO:0007669"/>
    <property type="project" value="UniProtKB-SubCell"/>
</dbReference>
<feature type="compositionally biased region" description="Polar residues" evidence="7">
    <location>
        <begin position="176"/>
        <end position="188"/>
    </location>
</feature>
<keyword evidence="6" id="KW-0539">Nucleus</keyword>
<evidence type="ECO:0000256" key="7">
    <source>
        <dbReference type="SAM" id="MobiDB-lite"/>
    </source>
</evidence>
<dbReference type="PROSITE" id="PS50048">
    <property type="entry name" value="ZN2_CY6_FUNGAL_2"/>
    <property type="match status" value="1"/>
</dbReference>
<evidence type="ECO:0000259" key="8">
    <source>
        <dbReference type="PROSITE" id="PS50048"/>
    </source>
</evidence>
<evidence type="ECO:0000256" key="5">
    <source>
        <dbReference type="ARBA" id="ARBA00023163"/>
    </source>
</evidence>
<dbReference type="GO" id="GO:0008270">
    <property type="term" value="F:zinc ion binding"/>
    <property type="evidence" value="ECO:0007669"/>
    <property type="project" value="InterPro"/>
</dbReference>
<keyword evidence="4" id="KW-0238">DNA-binding</keyword>
<dbReference type="SMART" id="SM00066">
    <property type="entry name" value="GAL4"/>
    <property type="match status" value="1"/>
</dbReference>
<feature type="region of interest" description="Disordered" evidence="7">
    <location>
        <begin position="169"/>
        <end position="188"/>
    </location>
</feature>
<evidence type="ECO:0000313" key="9">
    <source>
        <dbReference type="EMBL" id="KAK1924831.1"/>
    </source>
</evidence>
<dbReference type="AlphaFoldDB" id="A0AAD9L5X3"/>
<accession>A0AAD9L5X3</accession>
<keyword evidence="2" id="KW-0479">Metal-binding</keyword>
<proteinExistence type="predicted"/>
<dbReference type="PANTHER" id="PTHR31845">
    <property type="entry name" value="FINGER DOMAIN PROTEIN, PUTATIVE-RELATED"/>
    <property type="match status" value="1"/>
</dbReference>
<comment type="caution">
    <text evidence="9">The sequence shown here is derived from an EMBL/GenBank/DDBJ whole genome shotgun (WGS) entry which is preliminary data.</text>
</comment>
<organism evidence="9 10">
    <name type="scientific">Papiliotrema laurentii</name>
    <name type="common">Cryptococcus laurentii</name>
    <dbReference type="NCBI Taxonomy" id="5418"/>
    <lineage>
        <taxon>Eukaryota</taxon>
        <taxon>Fungi</taxon>
        <taxon>Dikarya</taxon>
        <taxon>Basidiomycota</taxon>
        <taxon>Agaricomycotina</taxon>
        <taxon>Tremellomycetes</taxon>
        <taxon>Tremellales</taxon>
        <taxon>Rhynchogastremaceae</taxon>
        <taxon>Papiliotrema</taxon>
    </lineage>
</organism>
<evidence type="ECO:0000256" key="3">
    <source>
        <dbReference type="ARBA" id="ARBA00023015"/>
    </source>
</evidence>
<dbReference type="InterPro" id="IPR051089">
    <property type="entry name" value="prtT"/>
</dbReference>
<dbReference type="Proteomes" id="UP001182556">
    <property type="component" value="Unassembled WGS sequence"/>
</dbReference>
<feature type="region of interest" description="Disordered" evidence="7">
    <location>
        <begin position="840"/>
        <end position="861"/>
    </location>
</feature>
<keyword evidence="3" id="KW-0805">Transcription regulation</keyword>
<feature type="domain" description="Zn(2)-C6 fungal-type" evidence="8">
    <location>
        <begin position="47"/>
        <end position="78"/>
    </location>
</feature>
<feature type="compositionally biased region" description="Basic and acidic residues" evidence="7">
    <location>
        <begin position="26"/>
        <end position="38"/>
    </location>
</feature>
<protein>
    <recommendedName>
        <fullName evidence="8">Zn(2)-C6 fungal-type domain-containing protein</fullName>
    </recommendedName>
</protein>
<reference evidence="9" key="1">
    <citation type="submission" date="2023-02" db="EMBL/GenBank/DDBJ databases">
        <title>Identification and recombinant expression of a fungal hydrolase from Papiliotrema laurentii that hydrolyzes apple cutin and clears colloidal polyester polyurethane.</title>
        <authorList>
            <consortium name="DOE Joint Genome Institute"/>
            <person name="Roman V.A."/>
            <person name="Bojanowski C."/>
            <person name="Crable B.R."/>
            <person name="Wagner D.N."/>
            <person name="Hung C.S."/>
            <person name="Nadeau L.J."/>
            <person name="Schratz L."/>
            <person name="Haridas S."/>
            <person name="Pangilinan J."/>
            <person name="Lipzen A."/>
            <person name="Na H."/>
            <person name="Yan M."/>
            <person name="Ng V."/>
            <person name="Grigoriev I.V."/>
            <person name="Spatafora J.W."/>
            <person name="Barlow D."/>
            <person name="Biffinger J."/>
            <person name="Kelley-Loughnane N."/>
            <person name="Varaljay V.A."/>
            <person name="Crookes-Goodson W.J."/>
        </authorList>
    </citation>
    <scope>NUCLEOTIDE SEQUENCE</scope>
    <source>
        <strain evidence="9">5307AH</strain>
    </source>
</reference>
<dbReference type="Pfam" id="PF00172">
    <property type="entry name" value="Zn_clus"/>
    <property type="match status" value="1"/>
</dbReference>
<dbReference type="GO" id="GO:0000981">
    <property type="term" value="F:DNA-binding transcription factor activity, RNA polymerase II-specific"/>
    <property type="evidence" value="ECO:0007669"/>
    <property type="project" value="InterPro"/>
</dbReference>
<keyword evidence="10" id="KW-1185">Reference proteome</keyword>
<feature type="region of interest" description="Disordered" evidence="7">
    <location>
        <begin position="204"/>
        <end position="244"/>
    </location>
</feature>
<evidence type="ECO:0000256" key="1">
    <source>
        <dbReference type="ARBA" id="ARBA00004123"/>
    </source>
</evidence>
<dbReference type="GO" id="GO:0006351">
    <property type="term" value="P:DNA-templated transcription"/>
    <property type="evidence" value="ECO:0007669"/>
    <property type="project" value="InterPro"/>
</dbReference>
<dbReference type="PROSITE" id="PS00463">
    <property type="entry name" value="ZN2_CY6_FUNGAL_1"/>
    <property type="match status" value="1"/>
</dbReference>
<evidence type="ECO:0000256" key="6">
    <source>
        <dbReference type="ARBA" id="ARBA00023242"/>
    </source>
</evidence>
<dbReference type="InterPro" id="IPR001138">
    <property type="entry name" value="Zn2Cys6_DnaBD"/>
</dbReference>
<dbReference type="SUPFAM" id="SSF57701">
    <property type="entry name" value="Zn2/Cys6 DNA-binding domain"/>
    <property type="match status" value="1"/>
</dbReference>
<dbReference type="CDD" id="cd00067">
    <property type="entry name" value="GAL4"/>
    <property type="match status" value="1"/>
</dbReference>
<dbReference type="InterPro" id="IPR036864">
    <property type="entry name" value="Zn2-C6_fun-type_DNA-bd_sf"/>
</dbReference>
<dbReference type="EMBL" id="JAODAN010000004">
    <property type="protein sequence ID" value="KAK1924831.1"/>
    <property type="molecule type" value="Genomic_DNA"/>
</dbReference>
<feature type="region of interest" description="Disordered" evidence="7">
    <location>
        <begin position="260"/>
        <end position="313"/>
    </location>
</feature>
<dbReference type="SMART" id="SM00906">
    <property type="entry name" value="Fungal_trans"/>
    <property type="match status" value="1"/>
</dbReference>
<dbReference type="CDD" id="cd12148">
    <property type="entry name" value="fungal_TF_MHR"/>
    <property type="match status" value="1"/>
</dbReference>